<dbReference type="PANTHER" id="PTHR36442">
    <property type="entry name" value="CYCLIC-DI-AMP PHOSPHODIESTERASE PGPH"/>
    <property type="match status" value="1"/>
</dbReference>
<dbReference type="SMART" id="SM00471">
    <property type="entry name" value="HDc"/>
    <property type="match status" value="1"/>
</dbReference>
<keyword evidence="1" id="KW-1133">Transmembrane helix</keyword>
<feature type="transmembrane region" description="Helical" evidence="1">
    <location>
        <begin position="392"/>
        <end position="412"/>
    </location>
</feature>
<dbReference type="Gene3D" id="1.10.3210.10">
    <property type="entry name" value="Hypothetical protein af1432"/>
    <property type="match status" value="1"/>
</dbReference>
<dbReference type="InterPro" id="IPR011624">
    <property type="entry name" value="Metal-dep_PHydrolase_7TM_extra"/>
</dbReference>
<reference evidence="3 4" key="1">
    <citation type="submission" date="2024-09" db="EMBL/GenBank/DDBJ databases">
        <authorList>
            <person name="Sun Q."/>
            <person name="Mori K."/>
        </authorList>
    </citation>
    <scope>NUCLEOTIDE SEQUENCE [LARGE SCALE GENOMIC DNA]</scope>
    <source>
        <strain evidence="3 4">CCM 7228</strain>
    </source>
</reference>
<dbReference type="InterPro" id="IPR011621">
    <property type="entry name" value="Metal-dep_PHydrolase_7TM_intra"/>
</dbReference>
<feature type="transmembrane region" description="Helical" evidence="1">
    <location>
        <begin position="21"/>
        <end position="40"/>
    </location>
</feature>
<dbReference type="InterPro" id="IPR006675">
    <property type="entry name" value="HDIG_dom"/>
</dbReference>
<dbReference type="Pfam" id="PF01966">
    <property type="entry name" value="HD"/>
    <property type="match status" value="1"/>
</dbReference>
<feature type="transmembrane region" description="Helical" evidence="1">
    <location>
        <begin position="454"/>
        <end position="477"/>
    </location>
</feature>
<dbReference type="InterPro" id="IPR006674">
    <property type="entry name" value="HD_domain"/>
</dbReference>
<sequence length="724" mass="81942">MKEKEKRFKPHLLLKQLNQYRFLHIFLYVTLGFVLFAALYSNVKPETLDVELFAVSEQTIYAPTTVEDKVETEIKQQEAYNSVEDQYTLKRDISEKQVDLVSSIFDAMLEVIRETENVSLPEEDSKEEGKTITPEEKVTRLKEKLTPAINDKISKDVYLPLVSTTSEELTLAKDSVVTAVNNVMSKEIPIIQLSVAKDQVEEELEYSSLRSDILRASTELGRFAIVPNYVFNLEETELKRQQAIDGVKEVQLKQGQIIVEEDELINREVYRKLGLVGLLDNQQSFKPFIGLGLLIVLIVIGVVYYFEQQEQNDRKRNNVLLLYCLIFSITLLLMKIVSLFQRIDYTHIGYIVPVAMGAMLIKLLISERLAILTSMILAVCGSIIFNEGVTGSFNFALGIYFLFGCLAGLLFLGEHNLRSKILQAGLFVAFMNVLVITAIMLIRNGTYSNLEIGSYFVMACVSGLVSSVLTIGFMPFFETGFGILSTMKLIELSNPNHPLLRKILTETPGTYHHSVMVANLSESACEAIGANGLLARVGAYYHDIGKTKRPQYFIENQMNIENPHNKLSAQLSKNIIISHATDGADMLRKHKMPIEFVDIAEQHHGTSLLKYFFHKAKQTNDSIYEEEFRYPGPKPQTKEIAIISIADSVEAAVRSMSNPTPDKIEKLVRSIISERLQDHQLNECDITLKELDTIAMSFCETLKGIFHSRIEYPELTKKQKVKQA</sequence>
<evidence type="ECO:0000313" key="3">
    <source>
        <dbReference type="EMBL" id="MFC0270049.1"/>
    </source>
</evidence>
<dbReference type="InterPro" id="IPR052722">
    <property type="entry name" value="PgpH_phosphodiesterase"/>
</dbReference>
<keyword evidence="1" id="KW-0812">Transmembrane</keyword>
<evidence type="ECO:0000259" key="2">
    <source>
        <dbReference type="PROSITE" id="PS51831"/>
    </source>
</evidence>
<comment type="caution">
    <text evidence="3">The sequence shown here is derived from an EMBL/GenBank/DDBJ whole genome shotgun (WGS) entry which is preliminary data.</text>
</comment>
<dbReference type="PANTHER" id="PTHR36442:SF1">
    <property type="entry name" value="CYCLIC-DI-AMP PHOSPHODIESTERASE PGPH"/>
    <property type="match status" value="1"/>
</dbReference>
<dbReference type="EMBL" id="JBHLVO010000001">
    <property type="protein sequence ID" value="MFC0270049.1"/>
    <property type="molecule type" value="Genomic_DNA"/>
</dbReference>
<keyword evidence="4" id="KW-1185">Reference proteome</keyword>
<dbReference type="Pfam" id="PF07698">
    <property type="entry name" value="7TM-7TMR_HD"/>
    <property type="match status" value="1"/>
</dbReference>
<name>A0ABV6G8N7_9BACI</name>
<dbReference type="SUPFAM" id="SSF109604">
    <property type="entry name" value="HD-domain/PDEase-like"/>
    <property type="match status" value="1"/>
</dbReference>
<keyword evidence="1" id="KW-0472">Membrane</keyword>
<dbReference type="RefSeq" id="WP_378929621.1">
    <property type="nucleotide sequence ID" value="NZ_JBHLVO010000001.1"/>
</dbReference>
<dbReference type="Proteomes" id="UP001589854">
    <property type="component" value="Unassembled WGS sequence"/>
</dbReference>
<evidence type="ECO:0000313" key="4">
    <source>
        <dbReference type="Proteomes" id="UP001589854"/>
    </source>
</evidence>
<proteinExistence type="predicted"/>
<accession>A0ABV6G8N7</accession>
<gene>
    <name evidence="3" type="ORF">ACFFIX_01060</name>
</gene>
<feature type="domain" description="HD" evidence="2">
    <location>
        <begin position="510"/>
        <end position="652"/>
    </location>
</feature>
<feature type="transmembrane region" description="Helical" evidence="1">
    <location>
        <begin position="288"/>
        <end position="306"/>
    </location>
</feature>
<evidence type="ECO:0000256" key="1">
    <source>
        <dbReference type="SAM" id="Phobius"/>
    </source>
</evidence>
<dbReference type="InterPro" id="IPR003607">
    <property type="entry name" value="HD/PDEase_dom"/>
</dbReference>
<dbReference type="NCBIfam" id="TIGR00277">
    <property type="entry name" value="HDIG"/>
    <property type="match status" value="1"/>
</dbReference>
<dbReference type="PROSITE" id="PS51831">
    <property type="entry name" value="HD"/>
    <property type="match status" value="1"/>
</dbReference>
<dbReference type="Pfam" id="PF07697">
    <property type="entry name" value="7TMR-HDED"/>
    <property type="match status" value="1"/>
</dbReference>
<feature type="transmembrane region" description="Helical" evidence="1">
    <location>
        <begin position="369"/>
        <end position="386"/>
    </location>
</feature>
<feature type="transmembrane region" description="Helical" evidence="1">
    <location>
        <begin position="424"/>
        <end position="442"/>
    </location>
</feature>
<organism evidence="3 4">
    <name type="scientific">Metabacillus herbersteinensis</name>
    <dbReference type="NCBI Taxonomy" id="283816"/>
    <lineage>
        <taxon>Bacteria</taxon>
        <taxon>Bacillati</taxon>
        <taxon>Bacillota</taxon>
        <taxon>Bacilli</taxon>
        <taxon>Bacillales</taxon>
        <taxon>Bacillaceae</taxon>
        <taxon>Metabacillus</taxon>
    </lineage>
</organism>
<dbReference type="CDD" id="cd00077">
    <property type="entry name" value="HDc"/>
    <property type="match status" value="1"/>
</dbReference>
<protein>
    <submittedName>
        <fullName evidence="3">HD family phosphohydrolase</fullName>
    </submittedName>
</protein>
<feature type="transmembrane region" description="Helical" evidence="1">
    <location>
        <begin position="318"/>
        <end position="341"/>
    </location>
</feature>